<dbReference type="Pfam" id="PF13041">
    <property type="entry name" value="PPR_2"/>
    <property type="match status" value="1"/>
</dbReference>
<feature type="repeat" description="PPR" evidence="2">
    <location>
        <begin position="346"/>
        <end position="380"/>
    </location>
</feature>
<dbReference type="Proteomes" id="UP000636800">
    <property type="component" value="Unassembled WGS sequence"/>
</dbReference>
<dbReference type="GO" id="GO:0009451">
    <property type="term" value="P:RNA modification"/>
    <property type="evidence" value="ECO:0007669"/>
    <property type="project" value="InterPro"/>
</dbReference>
<dbReference type="EMBL" id="JADCNL010000004">
    <property type="protein sequence ID" value="KAG0484429.1"/>
    <property type="molecule type" value="Genomic_DNA"/>
</dbReference>
<dbReference type="PROSITE" id="PS51375">
    <property type="entry name" value="PPR"/>
    <property type="match status" value="2"/>
</dbReference>
<dbReference type="AlphaFoldDB" id="A0A835R4V0"/>
<evidence type="ECO:0000256" key="1">
    <source>
        <dbReference type="ARBA" id="ARBA00022737"/>
    </source>
</evidence>
<evidence type="ECO:0000256" key="2">
    <source>
        <dbReference type="PROSITE-ProRule" id="PRU00708"/>
    </source>
</evidence>
<name>A0A835R4V0_VANPL</name>
<keyword evidence="1" id="KW-0677">Repeat</keyword>
<evidence type="ECO:0000313" key="3">
    <source>
        <dbReference type="EMBL" id="KAG0484429.1"/>
    </source>
</evidence>
<dbReference type="InterPro" id="IPR011990">
    <property type="entry name" value="TPR-like_helical_dom_sf"/>
</dbReference>
<dbReference type="InterPro" id="IPR046960">
    <property type="entry name" value="PPR_At4g14850-like_plant"/>
</dbReference>
<evidence type="ECO:0008006" key="5">
    <source>
        <dbReference type="Google" id="ProtNLM"/>
    </source>
</evidence>
<reference evidence="3 4" key="1">
    <citation type="journal article" date="2020" name="Nat. Food">
        <title>A phased Vanilla planifolia genome enables genetic improvement of flavour and production.</title>
        <authorList>
            <person name="Hasing T."/>
            <person name="Tang H."/>
            <person name="Brym M."/>
            <person name="Khazi F."/>
            <person name="Huang T."/>
            <person name="Chambers A.H."/>
        </authorList>
    </citation>
    <scope>NUCLEOTIDE SEQUENCE [LARGE SCALE GENOMIC DNA]</scope>
    <source>
        <tissue evidence="3">Leaf</tissue>
    </source>
</reference>
<keyword evidence="4" id="KW-1185">Reference proteome</keyword>
<proteinExistence type="predicted"/>
<dbReference type="NCBIfam" id="TIGR00756">
    <property type="entry name" value="PPR"/>
    <property type="match status" value="2"/>
</dbReference>
<accession>A0A835R4V0</accession>
<dbReference type="PANTHER" id="PTHR47926:SF481">
    <property type="entry name" value="TETRATRICOPEPTIDE-LIKE HELICAL DOMAIN SUPERFAMILY"/>
    <property type="match status" value="1"/>
</dbReference>
<dbReference type="FunFam" id="1.25.40.10:FF:000285">
    <property type="entry name" value="Pentatricopeptide repeat-containing protein, chloroplastic"/>
    <property type="match status" value="1"/>
</dbReference>
<comment type="caution">
    <text evidence="3">The sequence shown here is derived from an EMBL/GenBank/DDBJ whole genome shotgun (WGS) entry which is preliminary data.</text>
</comment>
<feature type="repeat" description="PPR" evidence="2">
    <location>
        <begin position="245"/>
        <end position="279"/>
    </location>
</feature>
<dbReference type="FunFam" id="1.25.40.10:FF:000090">
    <property type="entry name" value="Pentatricopeptide repeat-containing protein, chloroplastic"/>
    <property type="match status" value="1"/>
</dbReference>
<dbReference type="FunFam" id="1.25.40.10:FF:000381">
    <property type="entry name" value="Pentatricopeptide repeat-containing protein"/>
    <property type="match status" value="1"/>
</dbReference>
<dbReference type="Pfam" id="PF01535">
    <property type="entry name" value="PPR"/>
    <property type="match status" value="5"/>
</dbReference>
<evidence type="ECO:0000313" key="4">
    <source>
        <dbReference type="Proteomes" id="UP000636800"/>
    </source>
</evidence>
<dbReference type="Gene3D" id="1.25.40.10">
    <property type="entry name" value="Tetratricopeptide repeat domain"/>
    <property type="match status" value="3"/>
</dbReference>
<protein>
    <recommendedName>
        <fullName evidence="5">Pentatricopeptide repeat-containing protein</fullName>
    </recommendedName>
</protein>
<gene>
    <name evidence="3" type="ORF">HPP92_008508</name>
</gene>
<dbReference type="GO" id="GO:0003723">
    <property type="term" value="F:RNA binding"/>
    <property type="evidence" value="ECO:0007669"/>
    <property type="project" value="InterPro"/>
</dbReference>
<dbReference type="PANTHER" id="PTHR47926">
    <property type="entry name" value="PENTATRICOPEPTIDE REPEAT-CONTAINING PROTEIN"/>
    <property type="match status" value="1"/>
</dbReference>
<dbReference type="OrthoDB" id="30881at2759"/>
<organism evidence="3 4">
    <name type="scientific">Vanilla planifolia</name>
    <name type="common">Vanilla</name>
    <dbReference type="NCBI Taxonomy" id="51239"/>
    <lineage>
        <taxon>Eukaryota</taxon>
        <taxon>Viridiplantae</taxon>
        <taxon>Streptophyta</taxon>
        <taxon>Embryophyta</taxon>
        <taxon>Tracheophyta</taxon>
        <taxon>Spermatophyta</taxon>
        <taxon>Magnoliopsida</taxon>
        <taxon>Liliopsida</taxon>
        <taxon>Asparagales</taxon>
        <taxon>Orchidaceae</taxon>
        <taxon>Vanilloideae</taxon>
        <taxon>Vanilleae</taxon>
        <taxon>Vanilla</taxon>
    </lineage>
</organism>
<dbReference type="InterPro" id="IPR002885">
    <property type="entry name" value="PPR_rpt"/>
</dbReference>
<sequence length="530" mass="58975">MLLRRRVSFKIFSISSSSSSLNQLQLYHTQNFKSSLTQHDDLSIRSSLANIKNFAKTGCFEDALHLYHLVRASNMNATHLPFVYVLKACGGLCSIHEGLSIHGIIIKAGLGQNVTFMNSLIEMYTAFGHLISALHVFETMPQRNQVSWNMMVLGYSTCSQPLAALQLCVVMKNNGICLDAVGLKIVLPICGQVEALQVGKSIHGRLVIAGLYNTTALATATMDMYAKCGQVGAATKVFDEIPTKDVVSWNALMTGYIKSTRFEAVFQLLYQMFAQGIKPSITTFLLALQACTHLLALQVGKTIHGHIISTGIYVDISVKGLLVDMYCKCGELGFACQAFTEIIYGKVNTWSCMINGLGIHGFARESIMLFFLMLKQGVKPDEVCFLVVLSSCSHQGLTQEGWKVFYYMVSHFFIEPTMEHYASMADLISRAGCIHEALRLFDAMPQHFKHSMIGAMLGACRIHGDQEKGREIRDRLFDLECRIPGFYKLMVSIMVGKEQWDEVIKLREVIMDRKLWGNAGSSFVEVSNQG</sequence>